<organism evidence="4 5">
    <name type="scientific">Paenibacillus thalictri</name>
    <dbReference type="NCBI Taxonomy" id="2527873"/>
    <lineage>
        <taxon>Bacteria</taxon>
        <taxon>Bacillati</taxon>
        <taxon>Bacillota</taxon>
        <taxon>Bacilli</taxon>
        <taxon>Bacillales</taxon>
        <taxon>Paenibacillaceae</taxon>
        <taxon>Paenibacillus</taxon>
    </lineage>
</organism>
<evidence type="ECO:0000313" key="5">
    <source>
        <dbReference type="Proteomes" id="UP000293142"/>
    </source>
</evidence>
<feature type="domain" description="Fibronectin type-III" evidence="1">
    <location>
        <begin position="593"/>
        <end position="682"/>
    </location>
</feature>
<dbReference type="SUPFAM" id="SSF49265">
    <property type="entry name" value="Fibronectin type III"/>
    <property type="match status" value="2"/>
</dbReference>
<keyword evidence="5" id="KW-1185">Reference proteome</keyword>
<dbReference type="SUPFAM" id="SSF74853">
    <property type="entry name" value="Lamin A/C globular tail domain"/>
    <property type="match status" value="1"/>
</dbReference>
<dbReference type="InterPro" id="IPR013783">
    <property type="entry name" value="Ig-like_fold"/>
</dbReference>
<feature type="domain" description="Fibronectin type-III" evidence="1">
    <location>
        <begin position="313"/>
        <end position="405"/>
    </location>
</feature>
<dbReference type="PROSITE" id="PS50853">
    <property type="entry name" value="FN3"/>
    <property type="match status" value="3"/>
</dbReference>
<dbReference type="InterPro" id="IPR003961">
    <property type="entry name" value="FN3_dom"/>
</dbReference>
<dbReference type="OrthoDB" id="9772095at2"/>
<evidence type="ECO:0000259" key="3">
    <source>
        <dbReference type="PROSITE" id="PS51841"/>
    </source>
</evidence>
<dbReference type="PANTHER" id="PTHR43308:SF5">
    <property type="entry name" value="S-LAYER PROTEIN _ PEPTIDOGLYCAN ENDO-BETA-N-ACETYLGLUCOSAMINIDASE"/>
    <property type="match status" value="1"/>
</dbReference>
<feature type="domain" description="SLH" evidence="2">
    <location>
        <begin position="1369"/>
        <end position="1432"/>
    </location>
</feature>
<evidence type="ECO:0000313" key="4">
    <source>
        <dbReference type="EMBL" id="TBL78145.1"/>
    </source>
</evidence>
<feature type="domain" description="SLH" evidence="2">
    <location>
        <begin position="1436"/>
        <end position="1498"/>
    </location>
</feature>
<dbReference type="Pfam" id="PF00041">
    <property type="entry name" value="fn3"/>
    <property type="match status" value="2"/>
</dbReference>
<dbReference type="PROSITE" id="PS51841">
    <property type="entry name" value="LTD"/>
    <property type="match status" value="2"/>
</dbReference>
<proteinExistence type="predicted"/>
<dbReference type="InterPro" id="IPR036415">
    <property type="entry name" value="Lamin_tail_dom_sf"/>
</dbReference>
<dbReference type="InterPro" id="IPR008964">
    <property type="entry name" value="Invasin/intimin_cell_adhesion"/>
</dbReference>
<accession>A0A4Q9DPB6</accession>
<dbReference type="InterPro" id="IPR036116">
    <property type="entry name" value="FN3_sf"/>
</dbReference>
<dbReference type="InterPro" id="IPR001322">
    <property type="entry name" value="Lamin_tail_dom"/>
</dbReference>
<dbReference type="Pfam" id="PF00395">
    <property type="entry name" value="SLH"/>
    <property type="match status" value="3"/>
</dbReference>
<comment type="caution">
    <text evidence="4">The sequence shown here is derived from an EMBL/GenBank/DDBJ whole genome shotgun (WGS) entry which is preliminary data.</text>
</comment>
<dbReference type="PANTHER" id="PTHR43308">
    <property type="entry name" value="OUTER MEMBRANE PROTEIN ALPHA-RELATED"/>
    <property type="match status" value="1"/>
</dbReference>
<dbReference type="Pfam" id="PF00932">
    <property type="entry name" value="LTD"/>
    <property type="match status" value="2"/>
</dbReference>
<evidence type="ECO:0000259" key="1">
    <source>
        <dbReference type="PROSITE" id="PS50853"/>
    </source>
</evidence>
<dbReference type="RefSeq" id="WP_131014128.1">
    <property type="nucleotide sequence ID" value="NZ_SIRE01000010.1"/>
</dbReference>
<dbReference type="InterPro" id="IPR051465">
    <property type="entry name" value="Cell_Envelope_Struct_Comp"/>
</dbReference>
<evidence type="ECO:0000259" key="2">
    <source>
        <dbReference type="PROSITE" id="PS51272"/>
    </source>
</evidence>
<dbReference type="Gene3D" id="2.60.40.10">
    <property type="entry name" value="Immunoglobulins"/>
    <property type="match status" value="3"/>
</dbReference>
<reference evidence="4 5" key="1">
    <citation type="submission" date="2019-02" db="EMBL/GenBank/DDBJ databases">
        <title>Paenibacillus sp. nov., isolated from surface-sterilized tissue of Thalictrum simplex L.</title>
        <authorList>
            <person name="Tuo L."/>
        </authorList>
    </citation>
    <scope>NUCLEOTIDE SEQUENCE [LARGE SCALE GENOMIC DNA]</scope>
    <source>
        <strain evidence="4 5">N2SHLJ1</strain>
    </source>
</reference>
<dbReference type="SMART" id="SM00060">
    <property type="entry name" value="FN3"/>
    <property type="match status" value="3"/>
</dbReference>
<feature type="domain" description="SLH" evidence="2">
    <location>
        <begin position="1310"/>
        <end position="1368"/>
    </location>
</feature>
<gene>
    <name evidence="4" type="ORF">EYB31_14770</name>
</gene>
<dbReference type="InterPro" id="IPR001119">
    <property type="entry name" value="SLH_dom"/>
</dbReference>
<dbReference type="EMBL" id="SIRE01000010">
    <property type="protein sequence ID" value="TBL78145.1"/>
    <property type="molecule type" value="Genomic_DNA"/>
</dbReference>
<name>A0A4Q9DPB6_9BACL</name>
<feature type="domain" description="LTD" evidence="3">
    <location>
        <begin position="397"/>
        <end position="558"/>
    </location>
</feature>
<dbReference type="SUPFAM" id="SSF49373">
    <property type="entry name" value="Invasin/intimin cell-adhesion fragments"/>
    <property type="match status" value="1"/>
</dbReference>
<dbReference type="Gene3D" id="2.60.40.1080">
    <property type="match status" value="1"/>
</dbReference>
<protein>
    <submittedName>
        <fullName evidence="4">Uncharacterized protein</fullName>
    </submittedName>
</protein>
<dbReference type="PROSITE" id="PS51272">
    <property type="entry name" value="SLH"/>
    <property type="match status" value="3"/>
</dbReference>
<feature type="domain" description="Fibronectin type-III" evidence="1">
    <location>
        <begin position="221"/>
        <end position="309"/>
    </location>
</feature>
<dbReference type="CDD" id="cd00063">
    <property type="entry name" value="FN3"/>
    <property type="match status" value="2"/>
</dbReference>
<sequence length="1498" mass="160427">MKLIKAKQWVVVMLVMTMLAASFGGMYPLSQANAASVKPDLLITEIVPATSGANEAFEYVELYNNTTDPIDLSEYYLFYYTSNAWQLGKTIQPKSTMVLWLKKLDNLNNPSGPNALSDFNANYGVTLTSAQVYEVNLTTSAQGLSNNAERLVAVGKATSASDRSHLVATAYINKNGEVDGTGKANKSVTYRYPATTATNEMRKIANNQPATPGMVLDSQLASEAPTGLAAQPGNQQVTLTWSANSESDITGYNVYRVGAAQPATVSGITYTVNGLTNDTQYQFRITAVNADGYESADSSIVQATPTAVVDTVAPAAPSGVSAASSSGTVTVSWAPNTEPDMGGYKVYADGTLSQTVSASTYSAALTTLTAGKAYSFAVSAYDKSNNESAKSAAVRGVPAVGSIPAILITELVADTDNHYAGFDAYEFAELYNTTDAAIDLSGYSLSISNTDPANTWKQAIEGPAVIGPKETFLIWTRKGELSALTKADFNHYYYASYTDKYIREDHISIMNGVSGLINTNPQTVTLLDPSQNEVVKASYNPSGKEVVQDNGINYGYPTDGTKVVRKLNTNLKATPGYLTDGQVPDVSGSDLQAPAAPTGVTATAGAGEVKLVWADNTEPDLAAYRIYKNGVLDLTLPAGKQEVTVPALTGNVTYTFEVAAADVYGNISPKSTPVTAVPTHQKMTQTDRSLPLDKTSSPDFWNLSEPGLVVPGLAQDVVPQGVAYDKERDWIVVSYYREDGRPSMLSVVDAKTNLLIKSINVYQEDNTPYTGHAGGVTISKSNLWLASGGYMYRIPLNDIVQAADAGEVRFADRFLTNARASYAEYKDGILWAGEFYEENSATYPTDASHKLNNRDGKQFGAWLVGYKLDPDTDMLSVNQPLDTTNTGAVKPFVPDYVLATDVDIQGVHFMDDQIVLSQSFSRAKLSNLLRFNNVLNEAPHQTVVIGQTTVPLWFLDNGSKKEVNPVLVSPPMTEGMLDRSGKLYVLFESGANAYRATAFQTIDRMQLIDLNGWEKYNGIAVQGVPSTLEIGKQTQVTVMQNWGSAPAVDVTAFSGFTSSSPEVAEISAQGLITARSTGETVIHATYGAYAQDANLKVFVRLYSSGSRPPASNGAPAGEVAQADSSRFEITAAELKTEQDATAVTVPADKQAVALPGNISNSLQQNRLLIHFGQFTVSIGKETLQKLTAPFGAEALQDADLTLGFSPLDPATRDNLLQQAGQAEHAVVRAAGDMLDLSLTLTLKNGEQSALTQFEQPIVVSFKVDPNARPELLGVYYIHEDGTAEYVGGQMKDGMLQAELSHFSPYAVLEYDKQYSDVPAGHWAAQAVRTMSAQHIVNGVNETEFAPSAQITRAEFATLLVRGLGLTSSQKSSFADVQPADWYAASIAAAAEAGIVNGRDDNRFAPNEPVSREEMAALLVRAAQYKGAKLQQAAALQGGFADQAQISGWAKTAVDTAAKSGLLQGKDAAKFEPHTPATRAESAQAIYNLLAQYVWNSVH</sequence>
<feature type="domain" description="LTD" evidence="3">
    <location>
        <begin position="29"/>
        <end position="162"/>
    </location>
</feature>
<dbReference type="Proteomes" id="UP000293142">
    <property type="component" value="Unassembled WGS sequence"/>
</dbReference>